<dbReference type="SUPFAM" id="SSF56300">
    <property type="entry name" value="Metallo-dependent phosphatases"/>
    <property type="match status" value="1"/>
</dbReference>
<keyword evidence="3" id="KW-1185">Reference proteome</keyword>
<dbReference type="Pfam" id="PF00149">
    <property type="entry name" value="Metallophos"/>
    <property type="match status" value="1"/>
</dbReference>
<dbReference type="InterPro" id="IPR026336">
    <property type="entry name" value="PdeM-like"/>
</dbReference>
<dbReference type="InterPro" id="IPR024173">
    <property type="entry name" value="Pesterase_MJ0037-like"/>
</dbReference>
<protein>
    <submittedName>
        <fullName evidence="2">Putative phosphoesterase</fullName>
    </submittedName>
</protein>
<organism evidence="2 3">
    <name type="scientific">Cellulophaga baltica</name>
    <dbReference type="NCBI Taxonomy" id="76594"/>
    <lineage>
        <taxon>Bacteria</taxon>
        <taxon>Pseudomonadati</taxon>
        <taxon>Bacteroidota</taxon>
        <taxon>Flavobacteriia</taxon>
        <taxon>Flavobacteriales</taxon>
        <taxon>Flavobacteriaceae</taxon>
        <taxon>Cellulophaga</taxon>
    </lineage>
</organism>
<dbReference type="PIRSF" id="PIRSF000887">
    <property type="entry name" value="Pesterase_MJ0037"/>
    <property type="match status" value="1"/>
</dbReference>
<name>A0A1G7DBF9_9FLAO</name>
<dbReference type="NCBIfam" id="TIGR04123">
    <property type="entry name" value="P_estr_lig_assc"/>
    <property type="match status" value="1"/>
</dbReference>
<dbReference type="EMBL" id="FNBD01000001">
    <property type="protein sequence ID" value="SDE48330.1"/>
    <property type="molecule type" value="Genomic_DNA"/>
</dbReference>
<evidence type="ECO:0000313" key="2">
    <source>
        <dbReference type="EMBL" id="SDE48330.1"/>
    </source>
</evidence>
<feature type="domain" description="Calcineurin-like phosphoesterase" evidence="1">
    <location>
        <begin position="27"/>
        <end position="137"/>
    </location>
</feature>
<dbReference type="Gene3D" id="3.60.21.10">
    <property type="match status" value="1"/>
</dbReference>
<sequence length="217" mass="24674">MTESIQVNNQTFTMHCSGALFWEEKSTLIVSDIHFGKISHFRKHGAAVPQKAIQKNFMLLEAIVTQFKPKSICFLGDLFHSSMNTEWNLFEDWVAKTTAKLVLVAGNHDIISPLKYEALNIEVIQEIVTQGFLFTHHPEERKGLFNFAGHIHPAIKLKGSGRQILKLACFYKSDHQMILPAFGEFTGTFLLQPTREHEVFVITKDEIFKIDIASSVI</sequence>
<dbReference type="InterPro" id="IPR004843">
    <property type="entry name" value="Calcineurin-like_PHP"/>
</dbReference>
<gene>
    <name evidence="2" type="ORF">SAMN04487992_101433</name>
</gene>
<dbReference type="PANTHER" id="PTHR39323:SF1">
    <property type="entry name" value="BLR1149 PROTEIN"/>
    <property type="match status" value="1"/>
</dbReference>
<evidence type="ECO:0000313" key="3">
    <source>
        <dbReference type="Proteomes" id="UP000182114"/>
    </source>
</evidence>
<accession>A0A1G7DBF9</accession>
<evidence type="ECO:0000259" key="1">
    <source>
        <dbReference type="Pfam" id="PF00149"/>
    </source>
</evidence>
<proteinExistence type="predicted"/>
<dbReference type="Proteomes" id="UP000182114">
    <property type="component" value="Unassembled WGS sequence"/>
</dbReference>
<dbReference type="InterPro" id="IPR029052">
    <property type="entry name" value="Metallo-depent_PP-like"/>
</dbReference>
<dbReference type="GO" id="GO:0016787">
    <property type="term" value="F:hydrolase activity"/>
    <property type="evidence" value="ECO:0007669"/>
    <property type="project" value="InterPro"/>
</dbReference>
<dbReference type="eggNOG" id="COG1407">
    <property type="taxonomic scope" value="Bacteria"/>
</dbReference>
<dbReference type="PANTHER" id="PTHR39323">
    <property type="entry name" value="BLR1149 PROTEIN"/>
    <property type="match status" value="1"/>
</dbReference>
<reference evidence="3" key="1">
    <citation type="submission" date="2016-10" db="EMBL/GenBank/DDBJ databases">
        <authorList>
            <person name="Varghese N."/>
            <person name="Submissions S."/>
        </authorList>
    </citation>
    <scope>NUCLEOTIDE SEQUENCE [LARGE SCALE GENOMIC DNA]</scope>
    <source>
        <strain evidence="3">DSM 24729</strain>
    </source>
</reference>
<dbReference type="AlphaFoldDB" id="A0A1G7DBF9"/>
<dbReference type="RefSeq" id="WP_034665068.1">
    <property type="nucleotide sequence ID" value="NZ_FNBD01000001.1"/>
</dbReference>